<feature type="domain" description="Cytidyltransferase-like" evidence="9">
    <location>
        <begin position="367"/>
        <end position="458"/>
    </location>
</feature>
<evidence type="ECO:0000256" key="8">
    <source>
        <dbReference type="HAMAP-Rule" id="MF_00057"/>
    </source>
</evidence>
<keyword evidence="1 8" id="KW-0808">Transferase</keyword>
<dbReference type="NCBIfam" id="NF003950">
    <property type="entry name" value="PRK05450.1-3"/>
    <property type="match status" value="1"/>
</dbReference>
<evidence type="ECO:0000256" key="5">
    <source>
        <dbReference type="ARBA" id="ARBA00022985"/>
    </source>
</evidence>
<dbReference type="NCBIfam" id="NF003952">
    <property type="entry name" value="PRK05450.1-5"/>
    <property type="match status" value="1"/>
</dbReference>
<name>A0A2N1PT90_9BACT</name>
<dbReference type="GO" id="GO:0005524">
    <property type="term" value="F:ATP binding"/>
    <property type="evidence" value="ECO:0007669"/>
    <property type="project" value="UniProtKB-KW"/>
</dbReference>
<sequence length="756" mass="81857">MRSRLKNRVQEREMVDLSKLRRYSIRDRRHLVDAADFAKMPENLDAWSTVLKSFPGILKGAEFRDLCDSLSDIHSSGGTIALGMGGHVIKCGLGPIVIELMRAGIVGAIAMNGSTAIHDFEVAMIGRTSEDVAGALGAGDFGMSIETGREMNLAASRAFSGNTGLGSALGMTLLEGKYQWNHVSVLAQAAALNIPVTVHVAIGTDIIHMHPECDGAAIGAASYRDFLNFTETVEQMSENGAYLNFGSAVVLPEVFLKALSIVNNLNQGRSCNILTANFDMIQHYRPMTNVVKRPTAGSARGYAFTMHHEISMPLLAGELLRRAGSEEKYSEEKNSKENCPEVSGLVPFSSAAAHFAACHGRGRRIVFTNGCFDIIHVGHVDYLSRARALGDILVVGLNSDASVSRLKGSNRPVNSQIDRAEVLLGLKAVDHVVIFEQDTPYLLIKEIQPDFLVKGGDWGTGQIVGEDLVREGGGQVLSLPLRQGHSSTRLIDSMGGDFMNAEDSASAAGELNVGADVLGVIPARWGSTRFPGKPLEDLCGKSVLQHVWERACQCRSINRILIATDDERIQKAAIAWGAECVMTSPEHSTGSDRIAEVVRRWGGDVIVNIQGDEPFLDSAEVDRVVWALQSDSEAMVATLATPFGENENPEDVSRVKVAVSRSGHALYFSRAPIPYPRDEGPSGGRFLKHVGLYVYRAQALKNFAQDTPAPVEEIEKLEQLRILDRGGRILVLETDLAPVGIDTPADLENARRILSS</sequence>
<accession>A0A2N1PT90</accession>
<dbReference type="InterPro" id="IPR004821">
    <property type="entry name" value="Cyt_trans-like"/>
</dbReference>
<dbReference type="PANTHER" id="PTHR42866">
    <property type="entry name" value="3-DEOXY-MANNO-OCTULOSONATE CYTIDYLYLTRANSFERASE"/>
    <property type="match status" value="1"/>
</dbReference>
<evidence type="ECO:0000256" key="7">
    <source>
        <dbReference type="ARBA" id="ARBA00047428"/>
    </source>
</evidence>
<dbReference type="Gene3D" id="3.40.50.10690">
    <property type="entry name" value="putative lor/sdh protein like domains"/>
    <property type="match status" value="1"/>
</dbReference>
<keyword evidence="8" id="KW-0963">Cytoplasm</keyword>
<comment type="similarity">
    <text evidence="8">Belongs to the KdsB family.</text>
</comment>
<keyword evidence="2 8" id="KW-0548">Nucleotidyltransferase</keyword>
<evidence type="ECO:0000313" key="10">
    <source>
        <dbReference type="EMBL" id="PKK91492.1"/>
    </source>
</evidence>
<evidence type="ECO:0000256" key="1">
    <source>
        <dbReference type="ARBA" id="ARBA00022679"/>
    </source>
</evidence>
<evidence type="ECO:0000256" key="6">
    <source>
        <dbReference type="ARBA" id="ARBA00023277"/>
    </source>
</evidence>
<evidence type="ECO:0000259" key="9">
    <source>
        <dbReference type="Pfam" id="PF01467"/>
    </source>
</evidence>
<keyword evidence="5 8" id="KW-0448">Lipopolysaccharide biosynthesis</keyword>
<dbReference type="EMBL" id="PGXC01000003">
    <property type="protein sequence ID" value="PKK91492.1"/>
    <property type="molecule type" value="Genomic_DNA"/>
</dbReference>
<dbReference type="Proteomes" id="UP000233256">
    <property type="component" value="Unassembled WGS sequence"/>
</dbReference>
<dbReference type="CDD" id="cd02517">
    <property type="entry name" value="CMP-KDO-Synthetase"/>
    <property type="match status" value="1"/>
</dbReference>
<dbReference type="UniPathway" id="UPA00358">
    <property type="reaction ID" value="UER00476"/>
</dbReference>
<dbReference type="AlphaFoldDB" id="A0A2N1PT90"/>
<dbReference type="NCBIfam" id="TIGR00125">
    <property type="entry name" value="cyt_tran_rel"/>
    <property type="match status" value="1"/>
</dbReference>
<dbReference type="InterPro" id="IPR004528">
    <property type="entry name" value="KdsB"/>
</dbReference>
<dbReference type="Gene3D" id="3.90.550.10">
    <property type="entry name" value="Spore Coat Polysaccharide Biosynthesis Protein SpsA, Chain A"/>
    <property type="match status" value="1"/>
</dbReference>
<evidence type="ECO:0000256" key="3">
    <source>
        <dbReference type="ARBA" id="ARBA00022741"/>
    </source>
</evidence>
<evidence type="ECO:0000313" key="11">
    <source>
        <dbReference type="Proteomes" id="UP000233256"/>
    </source>
</evidence>
<dbReference type="Pfam" id="PF02348">
    <property type="entry name" value="CTP_transf_3"/>
    <property type="match status" value="1"/>
</dbReference>
<dbReference type="Pfam" id="PF01467">
    <property type="entry name" value="CTP_transf_like"/>
    <property type="match status" value="1"/>
</dbReference>
<dbReference type="SUPFAM" id="SSF53448">
    <property type="entry name" value="Nucleotide-diphospho-sugar transferases"/>
    <property type="match status" value="1"/>
</dbReference>
<dbReference type="GO" id="GO:0033786">
    <property type="term" value="F:heptose-1-phosphate adenylyltransferase activity"/>
    <property type="evidence" value="ECO:0007669"/>
    <property type="project" value="RHEA"/>
</dbReference>
<dbReference type="NCBIfam" id="TIGR00466">
    <property type="entry name" value="kdsB"/>
    <property type="match status" value="1"/>
</dbReference>
<comment type="pathway">
    <text evidence="8">Nucleotide-sugar biosynthesis; CMP-3-deoxy-D-manno-octulosonate biosynthesis; CMP-3-deoxy-D-manno-octulosonate from 3-deoxy-D-manno-octulosonate and CTP: step 1/1.</text>
</comment>
<keyword evidence="6" id="KW-0119">Carbohydrate metabolism</keyword>
<proteinExistence type="inferred from homology"/>
<comment type="catalytic activity">
    <reaction evidence="8">
        <text>3-deoxy-alpha-D-manno-oct-2-ulosonate + CTP = CMP-3-deoxy-beta-D-manno-octulosonate + diphosphate</text>
        <dbReference type="Rhea" id="RHEA:23448"/>
        <dbReference type="ChEBI" id="CHEBI:33019"/>
        <dbReference type="ChEBI" id="CHEBI:37563"/>
        <dbReference type="ChEBI" id="CHEBI:85986"/>
        <dbReference type="ChEBI" id="CHEBI:85987"/>
        <dbReference type="EC" id="2.7.7.38"/>
    </reaction>
</comment>
<comment type="catalytic activity">
    <reaction evidence="7">
        <text>D-glycero-beta-D-manno-heptose 1-phosphate + ATP + H(+) = ADP-D-glycero-beta-D-manno-heptose + diphosphate</text>
        <dbReference type="Rhea" id="RHEA:27465"/>
        <dbReference type="ChEBI" id="CHEBI:15378"/>
        <dbReference type="ChEBI" id="CHEBI:30616"/>
        <dbReference type="ChEBI" id="CHEBI:33019"/>
        <dbReference type="ChEBI" id="CHEBI:59967"/>
        <dbReference type="ChEBI" id="CHEBI:61593"/>
        <dbReference type="EC" id="2.7.7.70"/>
    </reaction>
</comment>
<dbReference type="InterPro" id="IPR014729">
    <property type="entry name" value="Rossmann-like_a/b/a_fold"/>
</dbReference>
<dbReference type="GO" id="GO:0009103">
    <property type="term" value="P:lipopolysaccharide biosynthetic process"/>
    <property type="evidence" value="ECO:0007669"/>
    <property type="project" value="UniProtKB-UniRule"/>
</dbReference>
<dbReference type="GO" id="GO:0005829">
    <property type="term" value="C:cytosol"/>
    <property type="evidence" value="ECO:0007669"/>
    <property type="project" value="TreeGrafter"/>
</dbReference>
<dbReference type="GO" id="GO:0016773">
    <property type="term" value="F:phosphotransferase activity, alcohol group as acceptor"/>
    <property type="evidence" value="ECO:0007669"/>
    <property type="project" value="InterPro"/>
</dbReference>
<dbReference type="NCBIfam" id="NF009905">
    <property type="entry name" value="PRK13368.1"/>
    <property type="match status" value="1"/>
</dbReference>
<comment type="subcellular location">
    <subcellularLocation>
        <location evidence="8">Cytoplasm</location>
    </subcellularLocation>
</comment>
<keyword evidence="4" id="KW-0067">ATP-binding</keyword>
<keyword evidence="3" id="KW-0547">Nucleotide-binding</keyword>
<dbReference type="GO" id="GO:0033468">
    <property type="term" value="P:CMP-keto-3-deoxy-D-manno-octulosonic acid biosynthetic process"/>
    <property type="evidence" value="ECO:0007669"/>
    <property type="project" value="UniProtKB-UniRule"/>
</dbReference>
<dbReference type="HAMAP" id="MF_00057">
    <property type="entry name" value="KdsB"/>
    <property type="match status" value="1"/>
</dbReference>
<dbReference type="InterPro" id="IPR029044">
    <property type="entry name" value="Nucleotide-diphossugar_trans"/>
</dbReference>
<dbReference type="Gene3D" id="3.40.50.620">
    <property type="entry name" value="HUPs"/>
    <property type="match status" value="1"/>
</dbReference>
<gene>
    <name evidence="8" type="primary">kdsB</name>
    <name evidence="10" type="ORF">CVV64_06980</name>
</gene>
<comment type="function">
    <text evidence="8">Activates KDO (a required 8-carbon sugar) for incorporation into bacterial lipopolysaccharide in Gram-negative bacteria.</text>
</comment>
<protein>
    <recommendedName>
        <fullName evidence="8">3-deoxy-manno-octulosonate cytidylyltransferase</fullName>
        <ecNumber evidence="8">2.7.7.38</ecNumber>
    </recommendedName>
    <alternativeName>
        <fullName evidence="8">CMP-2-keto-3-deoxyoctulosonic acid synthase</fullName>
        <shortName evidence="8">CKS</shortName>
        <shortName evidence="8">CMP-KDO synthase</shortName>
    </alternativeName>
</protein>
<dbReference type="PANTHER" id="PTHR42866:SF2">
    <property type="entry name" value="3-DEOXY-MANNO-OCTULOSONATE CYTIDYLYLTRANSFERASE, MITOCHONDRIAL"/>
    <property type="match status" value="1"/>
</dbReference>
<organism evidence="10 11">
    <name type="scientific">Candidatus Wallbacteria bacterium HGW-Wallbacteria-1</name>
    <dbReference type="NCBI Taxonomy" id="2013854"/>
    <lineage>
        <taxon>Bacteria</taxon>
        <taxon>Candidatus Walliibacteriota</taxon>
    </lineage>
</organism>
<dbReference type="EC" id="2.7.7.38" evidence="8"/>
<reference evidence="10 11" key="1">
    <citation type="journal article" date="2017" name="ISME J.">
        <title>Potential for microbial H2 and metal transformations associated with novel bacteria and archaea in deep terrestrial subsurface sediments.</title>
        <authorList>
            <person name="Hernsdorf A.W."/>
            <person name="Amano Y."/>
            <person name="Miyakawa K."/>
            <person name="Ise K."/>
            <person name="Suzuki Y."/>
            <person name="Anantharaman K."/>
            <person name="Probst A."/>
            <person name="Burstein D."/>
            <person name="Thomas B.C."/>
            <person name="Banfield J.F."/>
        </authorList>
    </citation>
    <scope>NUCLEOTIDE SEQUENCE [LARGE SCALE GENOMIC DNA]</scope>
    <source>
        <strain evidence="10">HGW-Wallbacteria-1</strain>
    </source>
</reference>
<comment type="caution">
    <text evidence="10">The sequence shown here is derived from an EMBL/GenBank/DDBJ whole genome shotgun (WGS) entry which is preliminary data.</text>
</comment>
<dbReference type="GO" id="GO:0008690">
    <property type="term" value="F:3-deoxy-manno-octulosonate cytidylyltransferase activity"/>
    <property type="evidence" value="ECO:0007669"/>
    <property type="project" value="UniProtKB-UniRule"/>
</dbReference>
<evidence type="ECO:0000256" key="2">
    <source>
        <dbReference type="ARBA" id="ARBA00022695"/>
    </source>
</evidence>
<dbReference type="SUPFAM" id="SSF52374">
    <property type="entry name" value="Nucleotidylyl transferase"/>
    <property type="match status" value="1"/>
</dbReference>
<dbReference type="InterPro" id="IPR003329">
    <property type="entry name" value="Cytidylyl_trans"/>
</dbReference>
<dbReference type="InterPro" id="IPR011914">
    <property type="entry name" value="RfaE_dom_II"/>
</dbReference>
<dbReference type="NCBIfam" id="TIGR02199">
    <property type="entry name" value="rfaE_dom_II"/>
    <property type="match status" value="1"/>
</dbReference>
<evidence type="ECO:0000256" key="4">
    <source>
        <dbReference type="ARBA" id="ARBA00022840"/>
    </source>
</evidence>